<dbReference type="InterPro" id="IPR016169">
    <property type="entry name" value="FAD-bd_PCMH_sub2"/>
</dbReference>
<dbReference type="InterPro" id="IPR016167">
    <property type="entry name" value="FAD-bd_PCMH_sub1"/>
</dbReference>
<comment type="similarity">
    <text evidence="2">Belongs to the FAD-binding oxidoreductase/transferase type 4 family.</text>
</comment>
<dbReference type="InterPro" id="IPR051264">
    <property type="entry name" value="FAD-oxidored/transferase_4"/>
</dbReference>
<dbReference type="Gene3D" id="1.10.45.10">
    <property type="entry name" value="Vanillyl-alcohol Oxidase, Chain A, domain 4"/>
    <property type="match status" value="1"/>
</dbReference>
<dbReference type="Gene3D" id="3.30.43.10">
    <property type="entry name" value="Uridine Diphospho-n-acetylenolpyruvylglucosamine Reductase, domain 2"/>
    <property type="match status" value="1"/>
</dbReference>
<dbReference type="AlphaFoldDB" id="A0A147HZL2"/>
<dbReference type="Proteomes" id="UP000074310">
    <property type="component" value="Unassembled WGS sequence"/>
</dbReference>
<dbReference type="RefSeq" id="WP_058756278.1">
    <property type="nucleotide sequence ID" value="NZ_LDTB01000053.1"/>
</dbReference>
<dbReference type="InterPro" id="IPR006094">
    <property type="entry name" value="Oxid_FAD_bind_N"/>
</dbReference>
<dbReference type="PATRIC" id="fig|869719.3.peg.2475"/>
<name>A0A147HZL2_9SPHN</name>
<dbReference type="Pfam" id="PF01565">
    <property type="entry name" value="FAD_binding_4"/>
    <property type="match status" value="1"/>
</dbReference>
<sequence length="474" mass="49892">MSTSLLDGLRAVYSGRLYVDAADKAPFLTDWRGLWHGDALAVVQPDSTEQVAAIMRWAWRTGTSVTPQGGNTGLSGGSVPESGAQGIVLSLTRLNAIRAIDAENGSMTVEAGCLLSQVQEAADGVDRYFPLSLAAEGSCTIGGNLATNAGGTAVLRYGNARDLCLGLEVVTADGEVWDGLRALRKDNTGYSLRDLFIGSEGTLGIITAAVVKLFPKPAARVAAFAGVESPEAATKLLAAMQARAADALTAFELMSDLCLDLVIDHVPGTRIPLEQRTPWYVLLEVSDATREERATETLQEGLMAAFEDGIILDVAVATSIAQSRDFWALREHISEAQGAAGKTIKHDVSVPISSIARFIAEAGSALADGCPDVRPVVFGHLGDGNLHYNVSPAVGGDGAALLARQGAINRVIHDLVVAHRGSISAEHGLGVLRRDEAAHYKAPVEVRMMKAIKAALDPDGLMNPKKVLVETLPC</sequence>
<dbReference type="InterPro" id="IPR004113">
    <property type="entry name" value="FAD-bd_oxidored_4_C"/>
</dbReference>
<dbReference type="PANTHER" id="PTHR43716:SF2">
    <property type="entry name" value="BLL6224 PROTEIN"/>
    <property type="match status" value="1"/>
</dbReference>
<feature type="domain" description="FAD-binding PCMH-type" evidence="5">
    <location>
        <begin position="35"/>
        <end position="216"/>
    </location>
</feature>
<dbReference type="PANTHER" id="PTHR43716">
    <property type="entry name" value="D-2-HYDROXYGLUTARATE DEHYDROGENASE, MITOCHONDRIAL"/>
    <property type="match status" value="1"/>
</dbReference>
<comment type="caution">
    <text evidence="6">The sequence shown here is derived from an EMBL/GenBank/DDBJ whole genome shotgun (WGS) entry which is preliminary data.</text>
</comment>
<dbReference type="Gene3D" id="3.30.70.2740">
    <property type="match status" value="1"/>
</dbReference>
<evidence type="ECO:0000259" key="5">
    <source>
        <dbReference type="PROSITE" id="PS51387"/>
    </source>
</evidence>
<dbReference type="Gene3D" id="3.30.70.2190">
    <property type="match status" value="1"/>
</dbReference>
<proteinExistence type="inferred from homology"/>
<dbReference type="Pfam" id="PF02913">
    <property type="entry name" value="FAD-oxidase_C"/>
    <property type="match status" value="1"/>
</dbReference>
<evidence type="ECO:0000256" key="2">
    <source>
        <dbReference type="ARBA" id="ARBA00008000"/>
    </source>
</evidence>
<comment type="cofactor">
    <cofactor evidence="1">
        <name>FAD</name>
        <dbReference type="ChEBI" id="CHEBI:57692"/>
    </cofactor>
</comment>
<organism evidence="6 7">
    <name type="scientific">Sphingomonas endophytica</name>
    <dbReference type="NCBI Taxonomy" id="869719"/>
    <lineage>
        <taxon>Bacteria</taxon>
        <taxon>Pseudomonadati</taxon>
        <taxon>Pseudomonadota</taxon>
        <taxon>Alphaproteobacteria</taxon>
        <taxon>Sphingomonadales</taxon>
        <taxon>Sphingomonadaceae</taxon>
        <taxon>Sphingomonas</taxon>
    </lineage>
</organism>
<accession>A0A147HZL2</accession>
<keyword evidence="4" id="KW-0274">FAD</keyword>
<evidence type="ECO:0000256" key="3">
    <source>
        <dbReference type="ARBA" id="ARBA00022630"/>
    </source>
</evidence>
<dbReference type="FunFam" id="1.10.45.10:FF:000001">
    <property type="entry name" value="D-lactate dehydrogenase mitochondrial"/>
    <property type="match status" value="1"/>
</dbReference>
<gene>
    <name evidence="6" type="ORF">NS334_12455</name>
</gene>
<reference evidence="6 7" key="1">
    <citation type="journal article" date="2016" name="Front. Microbiol.">
        <title>Genomic Resource of Rice Seed Associated Bacteria.</title>
        <authorList>
            <person name="Midha S."/>
            <person name="Bansal K."/>
            <person name="Sharma S."/>
            <person name="Kumar N."/>
            <person name="Patil P.P."/>
            <person name="Chaudhry V."/>
            <person name="Patil P.B."/>
        </authorList>
    </citation>
    <scope>NUCLEOTIDE SEQUENCE [LARGE SCALE GENOMIC DNA]</scope>
    <source>
        <strain evidence="6 7">NS334</strain>
    </source>
</reference>
<dbReference type="GO" id="GO:0003824">
    <property type="term" value="F:catalytic activity"/>
    <property type="evidence" value="ECO:0007669"/>
    <property type="project" value="InterPro"/>
</dbReference>
<dbReference type="SUPFAM" id="SSF55103">
    <property type="entry name" value="FAD-linked oxidases, C-terminal domain"/>
    <property type="match status" value="1"/>
</dbReference>
<evidence type="ECO:0000256" key="4">
    <source>
        <dbReference type="ARBA" id="ARBA00022827"/>
    </source>
</evidence>
<evidence type="ECO:0000313" key="7">
    <source>
        <dbReference type="Proteomes" id="UP000074310"/>
    </source>
</evidence>
<dbReference type="InterPro" id="IPR016164">
    <property type="entry name" value="FAD-linked_Oxase-like_C"/>
</dbReference>
<dbReference type="OrthoDB" id="9811557at2"/>
<evidence type="ECO:0000313" key="6">
    <source>
        <dbReference type="EMBL" id="KTT70423.1"/>
    </source>
</evidence>
<protein>
    <submittedName>
        <fullName evidence="6">2-hydroxyacid dehydrogenase</fullName>
    </submittedName>
</protein>
<evidence type="ECO:0000256" key="1">
    <source>
        <dbReference type="ARBA" id="ARBA00001974"/>
    </source>
</evidence>
<dbReference type="PROSITE" id="PS51387">
    <property type="entry name" value="FAD_PCMH"/>
    <property type="match status" value="1"/>
</dbReference>
<dbReference type="GO" id="GO:0022904">
    <property type="term" value="P:respiratory electron transport chain"/>
    <property type="evidence" value="ECO:0007669"/>
    <property type="project" value="TreeGrafter"/>
</dbReference>
<dbReference type="InterPro" id="IPR016171">
    <property type="entry name" value="Vanillyl_alc_oxidase_C-sub2"/>
</dbReference>
<dbReference type="SUPFAM" id="SSF56176">
    <property type="entry name" value="FAD-binding/transporter-associated domain-like"/>
    <property type="match status" value="1"/>
</dbReference>
<keyword evidence="7" id="KW-1185">Reference proteome</keyword>
<dbReference type="Gene3D" id="3.30.465.10">
    <property type="match status" value="1"/>
</dbReference>
<dbReference type="InterPro" id="IPR016166">
    <property type="entry name" value="FAD-bd_PCMH"/>
</dbReference>
<dbReference type="EMBL" id="LDTB01000053">
    <property type="protein sequence ID" value="KTT70423.1"/>
    <property type="molecule type" value="Genomic_DNA"/>
</dbReference>
<dbReference type="InterPro" id="IPR036318">
    <property type="entry name" value="FAD-bd_PCMH-like_sf"/>
</dbReference>
<keyword evidence="3" id="KW-0285">Flavoprotein</keyword>
<dbReference type="GO" id="GO:0071949">
    <property type="term" value="F:FAD binding"/>
    <property type="evidence" value="ECO:0007669"/>
    <property type="project" value="InterPro"/>
</dbReference>